<feature type="region of interest" description="Disordered" evidence="1">
    <location>
        <begin position="177"/>
        <end position="202"/>
    </location>
</feature>
<gene>
    <name evidence="3" type="ORF">N5P18_09060</name>
</gene>
<dbReference type="EMBL" id="CP104874">
    <property type="protein sequence ID" value="WWF03861.1"/>
    <property type="molecule type" value="Genomic_DNA"/>
</dbReference>
<dbReference type="Pfam" id="PF08666">
    <property type="entry name" value="SAF"/>
    <property type="match status" value="1"/>
</dbReference>
<accession>A0ABZ2F9U6</accession>
<evidence type="ECO:0000313" key="3">
    <source>
        <dbReference type="EMBL" id="WWF03861.1"/>
    </source>
</evidence>
<feature type="domain" description="SAF" evidence="2">
    <location>
        <begin position="40"/>
        <end position="104"/>
    </location>
</feature>
<organism evidence="3 4">
    <name type="scientific">Janibacter terrae</name>
    <dbReference type="NCBI Taxonomy" id="103817"/>
    <lineage>
        <taxon>Bacteria</taxon>
        <taxon>Bacillati</taxon>
        <taxon>Actinomycetota</taxon>
        <taxon>Actinomycetes</taxon>
        <taxon>Micrococcales</taxon>
        <taxon>Intrasporangiaceae</taxon>
        <taxon>Janibacter</taxon>
    </lineage>
</organism>
<protein>
    <submittedName>
        <fullName evidence="3">RcpC/CpaB family pilus assembly protein</fullName>
    </submittedName>
</protein>
<reference evidence="3 4" key="1">
    <citation type="submission" date="2022-09" db="EMBL/GenBank/DDBJ databases">
        <title>Complete genome sequence of Janibacter terrae strain COS04-44, PCL-degrading bacteria isolated from oil spilled coast.</title>
        <authorList>
            <person name="Park H."/>
            <person name="Kim J.Y."/>
            <person name="An S.H."/>
            <person name="Lee C.M."/>
            <person name="Weon H.-Y."/>
        </authorList>
    </citation>
    <scope>NUCLEOTIDE SEQUENCE [LARGE SCALE GENOMIC DNA]</scope>
    <source>
        <strain evidence="3 4">COS04-44</strain>
    </source>
</reference>
<evidence type="ECO:0000313" key="4">
    <source>
        <dbReference type="Proteomes" id="UP001381003"/>
    </source>
</evidence>
<dbReference type="SMART" id="SM00858">
    <property type="entry name" value="SAF"/>
    <property type="match status" value="1"/>
</dbReference>
<name>A0ABZ2F9U6_9MICO</name>
<keyword evidence="4" id="KW-1185">Reference proteome</keyword>
<dbReference type="Proteomes" id="UP001381003">
    <property type="component" value="Chromosome"/>
</dbReference>
<dbReference type="CDD" id="cd11614">
    <property type="entry name" value="SAF_CpaB_FlgA_like"/>
    <property type="match status" value="1"/>
</dbReference>
<evidence type="ECO:0000259" key="2">
    <source>
        <dbReference type="SMART" id="SM00858"/>
    </source>
</evidence>
<proteinExistence type="predicted"/>
<dbReference type="InterPro" id="IPR013974">
    <property type="entry name" value="SAF"/>
</dbReference>
<evidence type="ECO:0000256" key="1">
    <source>
        <dbReference type="SAM" id="MobiDB-lite"/>
    </source>
</evidence>
<dbReference type="InterPro" id="IPR031571">
    <property type="entry name" value="RcpC_dom"/>
</dbReference>
<dbReference type="RefSeq" id="WP_068328824.1">
    <property type="nucleotide sequence ID" value="NZ_CP104874.1"/>
</dbReference>
<dbReference type="Pfam" id="PF16976">
    <property type="entry name" value="RcpC"/>
    <property type="match status" value="1"/>
</dbReference>
<sequence>MSRRLVAAVAALVLALVGTFVIVAYVSGADERAMSDMAPVEVLVVTTPVPEGTPVDQLTDLVAPKEVPASAVSPGALTSLDEVSGRVVQTGLQPGEQLLAHRFVEPEVLAVASDVKVPAGKHQVTVQLERTRVLGGQLLAGQEVGVFVSTNGAVKEKNTTHLTVDGVLVTRVEGGVGAPAEGAAEPSTPPADQPADQAPPAESVTVTLALDAADAEKVVFAAEYEQIWLSLQGAKAGSKGTSVVTRENLYK</sequence>